<dbReference type="AlphaFoldDB" id="T1FFH6"/>
<accession>T1FFH6</accession>
<reference evidence="3 5" key="2">
    <citation type="journal article" date="2013" name="Nature">
        <title>Insights into bilaterian evolution from three spiralian genomes.</title>
        <authorList>
            <person name="Simakov O."/>
            <person name="Marletaz F."/>
            <person name="Cho S.J."/>
            <person name="Edsinger-Gonzales E."/>
            <person name="Havlak P."/>
            <person name="Hellsten U."/>
            <person name="Kuo D.H."/>
            <person name="Larsson T."/>
            <person name="Lv J."/>
            <person name="Arendt D."/>
            <person name="Savage R."/>
            <person name="Osoegawa K."/>
            <person name="de Jong P."/>
            <person name="Grimwood J."/>
            <person name="Chapman J.A."/>
            <person name="Shapiro H."/>
            <person name="Aerts A."/>
            <person name="Otillar R.P."/>
            <person name="Terry A.Y."/>
            <person name="Boore J.L."/>
            <person name="Grigoriev I.V."/>
            <person name="Lindberg D.R."/>
            <person name="Seaver E.C."/>
            <person name="Weisblat D.A."/>
            <person name="Putnam N.H."/>
            <person name="Rokhsar D.S."/>
        </authorList>
    </citation>
    <scope>NUCLEOTIDE SEQUENCE</scope>
</reference>
<feature type="region of interest" description="Disordered" evidence="1">
    <location>
        <begin position="1"/>
        <end position="28"/>
    </location>
</feature>
<dbReference type="EnsemblMetazoa" id="HelroT180122">
    <property type="protein sequence ID" value="HelroP180122"/>
    <property type="gene ID" value="HelroG180122"/>
</dbReference>
<organism evidence="4 5">
    <name type="scientific">Helobdella robusta</name>
    <name type="common">Californian leech</name>
    <dbReference type="NCBI Taxonomy" id="6412"/>
    <lineage>
        <taxon>Eukaryota</taxon>
        <taxon>Metazoa</taxon>
        <taxon>Spiralia</taxon>
        <taxon>Lophotrochozoa</taxon>
        <taxon>Annelida</taxon>
        <taxon>Clitellata</taxon>
        <taxon>Hirudinea</taxon>
        <taxon>Rhynchobdellida</taxon>
        <taxon>Glossiphoniidae</taxon>
        <taxon>Helobdella</taxon>
    </lineage>
</organism>
<feature type="transmembrane region" description="Helical" evidence="2">
    <location>
        <begin position="344"/>
        <end position="373"/>
    </location>
</feature>
<feature type="compositionally biased region" description="Polar residues" evidence="1">
    <location>
        <begin position="12"/>
        <end position="28"/>
    </location>
</feature>
<keyword evidence="5" id="KW-1185">Reference proteome</keyword>
<reference evidence="4" key="3">
    <citation type="submission" date="2015-06" db="UniProtKB">
        <authorList>
            <consortium name="EnsemblMetazoa"/>
        </authorList>
    </citation>
    <scope>IDENTIFICATION</scope>
</reference>
<dbReference type="RefSeq" id="XP_009027140.1">
    <property type="nucleotide sequence ID" value="XM_009028892.1"/>
</dbReference>
<evidence type="ECO:0000313" key="4">
    <source>
        <dbReference type="EnsemblMetazoa" id="HelroP180122"/>
    </source>
</evidence>
<gene>
    <name evidence="4" type="primary">20207575</name>
    <name evidence="3" type="ORF">HELRODRAFT_180122</name>
</gene>
<keyword evidence="2" id="KW-1133">Transmembrane helix</keyword>
<dbReference type="EMBL" id="AMQM01007107">
    <property type="status" value="NOT_ANNOTATED_CDS"/>
    <property type="molecule type" value="Genomic_DNA"/>
</dbReference>
<evidence type="ECO:0000256" key="2">
    <source>
        <dbReference type="SAM" id="Phobius"/>
    </source>
</evidence>
<dbReference type="KEGG" id="hro:HELRODRAFT_180122"/>
<keyword evidence="2" id="KW-0812">Transmembrane</keyword>
<evidence type="ECO:0000256" key="1">
    <source>
        <dbReference type="SAM" id="MobiDB-lite"/>
    </source>
</evidence>
<sequence length="379" mass="41933">MSVPHKHLHPETTGNPNPETKTNSDGCTVQPCTTRDGLRILHHLAASWLEGSPRLKKADGAKSATTPKPIPPGKISILRLIKQLTEDLEKETVKKLKLEDQSSFVIDNQLSFAEHHKVPLPYGFVEKIASRIQIFRPSHRLSKGLSPSLSHAIKMPDLCFLRTSFRNTLKYKRSREGGHEECCGSLADERAVGTTNYDDNNNDINTTVFGHVIVVNADDSNNVSVISDNNINKNDNKSHQSDKCNDETKTTKSPTGIDSTFKMGDSDFNSSVAVKTGNNIDSVNNNNSFCDIGDRNQSINKGDFDDNLYKHAEHDSTYSSLFIADSGYEDDDEEDDTFTVEIKVVVVVLPIIVVVIIVVLVAIIIVVIGVVIMKKFCLR</sequence>
<protein>
    <submittedName>
        <fullName evidence="3 4">Uncharacterized protein</fullName>
    </submittedName>
</protein>
<feature type="compositionally biased region" description="Basic and acidic residues" evidence="1">
    <location>
        <begin position="234"/>
        <end position="250"/>
    </location>
</feature>
<dbReference type="Gene3D" id="3.30.200.110">
    <property type="entry name" value="Inositol-pentakisphosphate 2-kinase, N-lobe"/>
    <property type="match status" value="1"/>
</dbReference>
<dbReference type="InParanoid" id="T1FFH6"/>
<evidence type="ECO:0000313" key="5">
    <source>
        <dbReference type="Proteomes" id="UP000015101"/>
    </source>
</evidence>
<feature type="region of interest" description="Disordered" evidence="1">
    <location>
        <begin position="227"/>
        <end position="258"/>
    </location>
</feature>
<dbReference type="InterPro" id="IPR043001">
    <property type="entry name" value="IP5_2-K_N_lobe"/>
</dbReference>
<evidence type="ECO:0000313" key="3">
    <source>
        <dbReference type="EMBL" id="ESN94782.1"/>
    </source>
</evidence>
<dbReference type="CTD" id="20207575"/>
<name>T1FFH6_HELRO</name>
<dbReference type="HOGENOM" id="CLU_730129_0_0_1"/>
<dbReference type="GeneID" id="20207575"/>
<reference evidence="5" key="1">
    <citation type="submission" date="2012-12" db="EMBL/GenBank/DDBJ databases">
        <authorList>
            <person name="Hellsten U."/>
            <person name="Grimwood J."/>
            <person name="Chapman J.A."/>
            <person name="Shapiro H."/>
            <person name="Aerts A."/>
            <person name="Otillar R.P."/>
            <person name="Terry A.Y."/>
            <person name="Boore J.L."/>
            <person name="Simakov O."/>
            <person name="Marletaz F."/>
            <person name="Cho S.-J."/>
            <person name="Edsinger-Gonzales E."/>
            <person name="Havlak P."/>
            <person name="Kuo D.-H."/>
            <person name="Larsson T."/>
            <person name="Lv J."/>
            <person name="Arendt D."/>
            <person name="Savage R."/>
            <person name="Osoegawa K."/>
            <person name="de Jong P."/>
            <person name="Lindberg D.R."/>
            <person name="Seaver E.C."/>
            <person name="Weisblat D.A."/>
            <person name="Putnam N.H."/>
            <person name="Grigoriev I.V."/>
            <person name="Rokhsar D.S."/>
        </authorList>
    </citation>
    <scope>NUCLEOTIDE SEQUENCE</scope>
</reference>
<keyword evidence="2" id="KW-0472">Membrane</keyword>
<dbReference type="Proteomes" id="UP000015101">
    <property type="component" value="Unassembled WGS sequence"/>
</dbReference>
<dbReference type="EMBL" id="KB097563">
    <property type="protein sequence ID" value="ESN94782.1"/>
    <property type="molecule type" value="Genomic_DNA"/>
</dbReference>
<proteinExistence type="predicted"/>